<protein>
    <submittedName>
        <fullName evidence="2">Uncharacterized protein</fullName>
    </submittedName>
</protein>
<feature type="compositionally biased region" description="Basic and acidic residues" evidence="1">
    <location>
        <begin position="42"/>
        <end position="55"/>
    </location>
</feature>
<dbReference type="AlphaFoldDB" id="A0ABD5SCZ9"/>
<feature type="region of interest" description="Disordered" evidence="1">
    <location>
        <begin position="29"/>
        <end position="77"/>
    </location>
</feature>
<evidence type="ECO:0000313" key="2">
    <source>
        <dbReference type="EMBL" id="MFC6754466.1"/>
    </source>
</evidence>
<reference evidence="2 3" key="1">
    <citation type="journal article" date="2019" name="Int. J. Syst. Evol. Microbiol.">
        <title>The Global Catalogue of Microorganisms (GCM) 10K type strain sequencing project: providing services to taxonomists for standard genome sequencing and annotation.</title>
        <authorList>
            <consortium name="The Broad Institute Genomics Platform"/>
            <consortium name="The Broad Institute Genome Sequencing Center for Infectious Disease"/>
            <person name="Wu L."/>
            <person name="Ma J."/>
        </authorList>
    </citation>
    <scope>NUCLEOTIDE SEQUENCE [LARGE SCALE GENOMIC DNA]</scope>
    <source>
        <strain evidence="2 3">CGMCC 1.3239</strain>
    </source>
</reference>
<evidence type="ECO:0000313" key="3">
    <source>
        <dbReference type="Proteomes" id="UP001596442"/>
    </source>
</evidence>
<sequence length="77" mass="8308">MDPDALRAALDRWTDEEVIDEPTAERIREFEAGREQSTPDGPPRETDPDGPRTDSDPIAAGTGHVDHAADDGLLGRG</sequence>
<evidence type="ECO:0000256" key="1">
    <source>
        <dbReference type="SAM" id="MobiDB-lite"/>
    </source>
</evidence>
<name>A0ABD5SCZ9_9EURY</name>
<accession>A0ABD5SCZ9</accession>
<comment type="caution">
    <text evidence="2">The sequence shown here is derived from an EMBL/GenBank/DDBJ whole genome shotgun (WGS) entry which is preliminary data.</text>
</comment>
<dbReference type="RefSeq" id="WP_379782981.1">
    <property type="nucleotide sequence ID" value="NZ_JBHSWW010000273.1"/>
</dbReference>
<dbReference type="Proteomes" id="UP001596442">
    <property type="component" value="Unassembled WGS sequence"/>
</dbReference>
<dbReference type="EMBL" id="JBHSWW010000273">
    <property type="protein sequence ID" value="MFC6754466.1"/>
    <property type="molecule type" value="Genomic_DNA"/>
</dbReference>
<proteinExistence type="predicted"/>
<feature type="non-terminal residue" evidence="2">
    <location>
        <position position="77"/>
    </location>
</feature>
<keyword evidence="3" id="KW-1185">Reference proteome</keyword>
<gene>
    <name evidence="2" type="ORF">ACFQEU_13495</name>
</gene>
<organism evidence="2 3">
    <name type="scientific">Halorubrum tibetense</name>
    <dbReference type="NCBI Taxonomy" id="175631"/>
    <lineage>
        <taxon>Archaea</taxon>
        <taxon>Methanobacteriati</taxon>
        <taxon>Methanobacteriota</taxon>
        <taxon>Stenosarchaea group</taxon>
        <taxon>Halobacteria</taxon>
        <taxon>Halobacteriales</taxon>
        <taxon>Haloferacaceae</taxon>
        <taxon>Halorubrum</taxon>
    </lineage>
</organism>